<comment type="similarity">
    <text evidence="1">Belongs to the ABC transporter superfamily.</text>
</comment>
<dbReference type="EMBL" id="CP130318">
    <property type="protein sequence ID" value="WNQ11166.1"/>
    <property type="molecule type" value="Genomic_DNA"/>
</dbReference>
<reference evidence="6 7" key="1">
    <citation type="submission" date="2022-02" db="EMBL/GenBank/DDBJ databases">
        <title>Paenibacillus sp. MBLB1776 Whole Genome Shotgun Sequencing.</title>
        <authorList>
            <person name="Hwang C.Y."/>
            <person name="Cho E.-S."/>
            <person name="Seo M.-J."/>
        </authorList>
    </citation>
    <scope>NUCLEOTIDE SEQUENCE [LARGE SCALE GENOMIC DNA]</scope>
    <source>
        <strain evidence="6 7">MBLB1776</strain>
    </source>
</reference>
<dbReference type="GO" id="GO:0005524">
    <property type="term" value="F:ATP binding"/>
    <property type="evidence" value="ECO:0007669"/>
    <property type="project" value="UniProtKB-KW"/>
</dbReference>
<feature type="domain" description="ABC transporter" evidence="5">
    <location>
        <begin position="2"/>
        <end position="231"/>
    </location>
</feature>
<keyword evidence="3" id="KW-0547">Nucleotide-binding</keyword>
<evidence type="ECO:0000256" key="4">
    <source>
        <dbReference type="ARBA" id="ARBA00022840"/>
    </source>
</evidence>
<protein>
    <submittedName>
        <fullName evidence="6">ABC transporter ATP-binding protein</fullName>
    </submittedName>
</protein>
<dbReference type="InterPro" id="IPR003593">
    <property type="entry name" value="AAA+_ATPase"/>
</dbReference>
<dbReference type="PROSITE" id="PS50893">
    <property type="entry name" value="ABC_TRANSPORTER_2"/>
    <property type="match status" value="1"/>
</dbReference>
<keyword evidence="2" id="KW-0813">Transport</keyword>
<evidence type="ECO:0000256" key="2">
    <source>
        <dbReference type="ARBA" id="ARBA00022448"/>
    </source>
</evidence>
<keyword evidence="7" id="KW-1185">Reference proteome</keyword>
<dbReference type="KEGG" id="paun:MJA45_26795"/>
<evidence type="ECO:0000256" key="1">
    <source>
        <dbReference type="ARBA" id="ARBA00005417"/>
    </source>
</evidence>
<dbReference type="Pfam" id="PF00005">
    <property type="entry name" value="ABC_tran"/>
    <property type="match status" value="1"/>
</dbReference>
<dbReference type="InterPro" id="IPR027417">
    <property type="entry name" value="P-loop_NTPase"/>
</dbReference>
<proteinExistence type="inferred from homology"/>
<dbReference type="SMART" id="SM00382">
    <property type="entry name" value="AAA"/>
    <property type="match status" value="1"/>
</dbReference>
<dbReference type="GO" id="GO:0016887">
    <property type="term" value="F:ATP hydrolysis activity"/>
    <property type="evidence" value="ECO:0007669"/>
    <property type="project" value="InterPro"/>
</dbReference>
<name>A0AA96LCJ5_9BACL</name>
<accession>A0AA96LCJ5</accession>
<organism evidence="6 7">
    <name type="scientific">Paenibacillus aurantius</name>
    <dbReference type="NCBI Taxonomy" id="2918900"/>
    <lineage>
        <taxon>Bacteria</taxon>
        <taxon>Bacillati</taxon>
        <taxon>Bacillota</taxon>
        <taxon>Bacilli</taxon>
        <taxon>Bacillales</taxon>
        <taxon>Paenibacillaceae</taxon>
        <taxon>Paenibacillus</taxon>
    </lineage>
</organism>
<dbReference type="PROSITE" id="PS00211">
    <property type="entry name" value="ABC_TRANSPORTER_1"/>
    <property type="match status" value="1"/>
</dbReference>
<evidence type="ECO:0000313" key="7">
    <source>
        <dbReference type="Proteomes" id="UP001305702"/>
    </source>
</evidence>
<dbReference type="InterPro" id="IPR003439">
    <property type="entry name" value="ABC_transporter-like_ATP-bd"/>
</dbReference>
<evidence type="ECO:0000256" key="3">
    <source>
        <dbReference type="ARBA" id="ARBA00022741"/>
    </source>
</evidence>
<dbReference type="PANTHER" id="PTHR43335">
    <property type="entry name" value="ABC TRANSPORTER, ATP-BINDING PROTEIN"/>
    <property type="match status" value="1"/>
</dbReference>
<sequence>MIQLNQLSKSYKTNEWALRKLDLTIGKGMFGLLGPNGAGKTTLMRILATLLRPTEGTGTVNGRPLTKPEEIREIVGYLPQFFQIYPQLTGREFLEYAAVMKGIEDRRERKRQIAELLDKVNLTDKAHRKIKSYSGGMKQRLGIAQALLGSPEVIIVDEPTAGLDPEERVRFRHLLGELSLQRIVILSTHIVADIESSCQQAAVLSRGSLRFCGSLEELQAHGENRVWEVTVSEREFAGLSPLPIVASRRTGSGIHCRIISSEAPAADAVTVPPTLEDGYLALIGGNRHE</sequence>
<dbReference type="SUPFAM" id="SSF52540">
    <property type="entry name" value="P-loop containing nucleoside triphosphate hydrolases"/>
    <property type="match status" value="1"/>
</dbReference>
<dbReference type="Gene3D" id="3.40.50.300">
    <property type="entry name" value="P-loop containing nucleotide triphosphate hydrolases"/>
    <property type="match status" value="1"/>
</dbReference>
<dbReference type="Proteomes" id="UP001305702">
    <property type="component" value="Chromosome"/>
</dbReference>
<dbReference type="RefSeq" id="WP_315604942.1">
    <property type="nucleotide sequence ID" value="NZ_CP130318.1"/>
</dbReference>
<evidence type="ECO:0000313" key="6">
    <source>
        <dbReference type="EMBL" id="WNQ11166.1"/>
    </source>
</evidence>
<dbReference type="InterPro" id="IPR017871">
    <property type="entry name" value="ABC_transporter-like_CS"/>
</dbReference>
<dbReference type="AlphaFoldDB" id="A0AA96LCJ5"/>
<evidence type="ECO:0000259" key="5">
    <source>
        <dbReference type="PROSITE" id="PS50893"/>
    </source>
</evidence>
<keyword evidence="4 6" id="KW-0067">ATP-binding</keyword>
<dbReference type="PANTHER" id="PTHR43335:SF2">
    <property type="entry name" value="ABC TRANSPORTER, ATP-BINDING PROTEIN"/>
    <property type="match status" value="1"/>
</dbReference>
<gene>
    <name evidence="6" type="ORF">MJA45_26795</name>
</gene>
<dbReference type="CDD" id="cd03264">
    <property type="entry name" value="ABC_drug_resistance_like"/>
    <property type="match status" value="1"/>
</dbReference>